<feature type="compositionally biased region" description="Low complexity" evidence="1">
    <location>
        <begin position="39"/>
        <end position="50"/>
    </location>
</feature>
<feature type="region of interest" description="Disordered" evidence="1">
    <location>
        <begin position="31"/>
        <end position="67"/>
    </location>
</feature>
<feature type="signal peptide" evidence="2">
    <location>
        <begin position="1"/>
        <end position="28"/>
    </location>
</feature>
<feature type="chain" id="PRO_5045573572" evidence="2">
    <location>
        <begin position="29"/>
        <end position="234"/>
    </location>
</feature>
<sequence length="234" mass="24201">MALSRIKKLAATGTVVAATAGIVFGASAAASTPGDARRPAAPASAPAAPATRPPAHRTAGAAPAAPHKVSRLIAHGRVDGQPWSVTLEFYPTWPEGFSVGPLPPGLPQQPVGGSLLCQRMFIGGVRIDHQGGPWSDCQPVDGTQDPSASGSMGLWGSQDKGTSGTRLFVSDSGAEVAYGVMTFADGRKTTAPVRTVPGTGYHAWAVAIRDGRTIAVVDEYDAHHHLVSHSTEWR</sequence>
<reference evidence="4" key="1">
    <citation type="journal article" date="2019" name="Int. J. Syst. Evol. Microbiol.">
        <title>The Global Catalogue of Microorganisms (GCM) 10K type strain sequencing project: providing services to taxonomists for standard genome sequencing and annotation.</title>
        <authorList>
            <consortium name="The Broad Institute Genomics Platform"/>
            <consortium name="The Broad Institute Genome Sequencing Center for Infectious Disease"/>
            <person name="Wu L."/>
            <person name="Ma J."/>
        </authorList>
    </citation>
    <scope>NUCLEOTIDE SEQUENCE [LARGE SCALE GENOMIC DNA]</scope>
    <source>
        <strain evidence="4">CGMCC 4.7237</strain>
    </source>
</reference>
<accession>A0ABV8HH13</accession>
<dbReference type="EMBL" id="JBHSBB010000007">
    <property type="protein sequence ID" value="MFC4031343.1"/>
    <property type="molecule type" value="Genomic_DNA"/>
</dbReference>
<evidence type="ECO:0000313" key="3">
    <source>
        <dbReference type="EMBL" id="MFC4031343.1"/>
    </source>
</evidence>
<name>A0ABV8HH13_9ACTN</name>
<keyword evidence="4" id="KW-1185">Reference proteome</keyword>
<dbReference type="Proteomes" id="UP001595765">
    <property type="component" value="Unassembled WGS sequence"/>
</dbReference>
<gene>
    <name evidence="3" type="ORF">ACFO3J_07620</name>
</gene>
<dbReference type="RefSeq" id="WP_386427408.1">
    <property type="nucleotide sequence ID" value="NZ_JBHSBB010000007.1"/>
</dbReference>
<keyword evidence="2" id="KW-0732">Signal</keyword>
<feature type="compositionally biased region" description="Low complexity" evidence="1">
    <location>
        <begin position="56"/>
        <end position="66"/>
    </location>
</feature>
<protein>
    <submittedName>
        <fullName evidence="3">Uncharacterized protein</fullName>
    </submittedName>
</protein>
<proteinExistence type="predicted"/>
<comment type="caution">
    <text evidence="3">The sequence shown here is derived from an EMBL/GenBank/DDBJ whole genome shotgun (WGS) entry which is preliminary data.</text>
</comment>
<evidence type="ECO:0000256" key="1">
    <source>
        <dbReference type="SAM" id="MobiDB-lite"/>
    </source>
</evidence>
<evidence type="ECO:0000313" key="4">
    <source>
        <dbReference type="Proteomes" id="UP001595765"/>
    </source>
</evidence>
<organism evidence="3 4">
    <name type="scientific">Streptomyces polygonati</name>
    <dbReference type="NCBI Taxonomy" id="1617087"/>
    <lineage>
        <taxon>Bacteria</taxon>
        <taxon>Bacillati</taxon>
        <taxon>Actinomycetota</taxon>
        <taxon>Actinomycetes</taxon>
        <taxon>Kitasatosporales</taxon>
        <taxon>Streptomycetaceae</taxon>
        <taxon>Streptomyces</taxon>
    </lineage>
</organism>
<evidence type="ECO:0000256" key="2">
    <source>
        <dbReference type="SAM" id="SignalP"/>
    </source>
</evidence>